<accession>A0A8K0XX89</accession>
<protein>
    <submittedName>
        <fullName evidence="2">Capsule assembly Wzi family protein</fullName>
    </submittedName>
</protein>
<feature type="chain" id="PRO_5035428007" evidence="1">
    <location>
        <begin position="28"/>
        <end position="483"/>
    </location>
</feature>
<dbReference type="InterPro" id="IPR026950">
    <property type="entry name" value="Caps_assemb_Wzi"/>
</dbReference>
<evidence type="ECO:0000313" key="2">
    <source>
        <dbReference type="EMBL" id="MBK4716116.1"/>
    </source>
</evidence>
<proteinExistence type="predicted"/>
<evidence type="ECO:0000256" key="1">
    <source>
        <dbReference type="SAM" id="SignalP"/>
    </source>
</evidence>
<feature type="signal peptide" evidence="1">
    <location>
        <begin position="1"/>
        <end position="27"/>
    </location>
</feature>
<organism evidence="2 3">
    <name type="scientific">Tenebrionibacter intestinalis</name>
    <dbReference type="NCBI Taxonomy" id="2799638"/>
    <lineage>
        <taxon>Bacteria</taxon>
        <taxon>Pseudomonadati</taxon>
        <taxon>Pseudomonadota</taxon>
        <taxon>Gammaproteobacteria</taxon>
        <taxon>Enterobacterales</taxon>
        <taxon>Enterobacteriaceae</taxon>
        <taxon>Tenebrionibacter/Tenebrionicola group</taxon>
        <taxon>Tenebrionibacter</taxon>
    </lineage>
</organism>
<sequence>MLFGSRKLSICASALCLLMSGSSSVYAGLLMPDEALRNDLTWLTSRHVLALDLTTWPLSEEAVQESLASLRTENDPATRNALARIDKRIRQLQAPVSAQLWTTSQQPRLAPGFQQSQTAAHGLDLGLRSGDEHWELQLQSQLESHRYISDDGRLTLNGSRASVKLFDQWLSFGEIPQWWGPGRASSLIRSDAARPVAGFQLQRASAAAFKTPWLAWLGPWNYQLSAGQLRQYSAPSEPKLFGARLSIMPFSALQIGLSRTLMWGGDGRPQSLSSFGNAIIGRDNTTDASKDPGNQLGGIDFRLNLNPLANMPAAVYGQIIGEDESGFTPSHVMYMAGLEVMHTWDTRQVSWYLEGADTRTGMHKEGISYTHRNYKEGYYQQGYPLGASIGADATQYTFGVNVTLEDGQRFGARLEHAQVNRLSQPINLAWPTADKYTGGELSWHAPVREWLTLDSRLWYSHSEYRHHDVGAGLRAGFTLGALR</sequence>
<dbReference type="Gene3D" id="2.40.160.130">
    <property type="entry name" value="Capsule assembly protein Wzi"/>
    <property type="match status" value="1"/>
</dbReference>
<dbReference type="Proteomes" id="UP000659047">
    <property type="component" value="Unassembled WGS sequence"/>
</dbReference>
<dbReference type="RefSeq" id="WP_238714329.1">
    <property type="nucleotide sequence ID" value="NZ_JAEPBH010000031.1"/>
</dbReference>
<name>A0A8K0XX89_9ENTR</name>
<dbReference type="EMBL" id="JAEPBH010000031">
    <property type="protein sequence ID" value="MBK4716116.1"/>
    <property type="molecule type" value="Genomic_DNA"/>
</dbReference>
<dbReference type="InterPro" id="IPR038636">
    <property type="entry name" value="Wzi_sf"/>
</dbReference>
<dbReference type="Pfam" id="PF14052">
    <property type="entry name" value="Caps_assemb_Wzi"/>
    <property type="match status" value="1"/>
</dbReference>
<comment type="caution">
    <text evidence="2">The sequence shown here is derived from an EMBL/GenBank/DDBJ whole genome shotgun (WGS) entry which is preliminary data.</text>
</comment>
<dbReference type="AlphaFoldDB" id="A0A8K0XX89"/>
<reference evidence="2" key="1">
    <citation type="submission" date="2021-01" db="EMBL/GenBank/DDBJ databases">
        <title>Intestinitalea alba gen. nov., sp. nov., a novel genus of the family Enterobacteriaceae, isolated from the gut of the plastic-eating mealworm Tenebrio molitor L.</title>
        <authorList>
            <person name="Yang Y."/>
        </authorList>
    </citation>
    <scope>NUCLEOTIDE SEQUENCE</scope>
    <source>
        <strain evidence="2">BIT-L3</strain>
    </source>
</reference>
<keyword evidence="3" id="KW-1185">Reference proteome</keyword>
<gene>
    <name evidence="2" type="ORF">JJB97_12425</name>
</gene>
<evidence type="ECO:0000313" key="3">
    <source>
        <dbReference type="Proteomes" id="UP000659047"/>
    </source>
</evidence>
<keyword evidence="1" id="KW-0732">Signal</keyword>